<evidence type="ECO:0000313" key="3">
    <source>
        <dbReference type="Proteomes" id="UP000091967"/>
    </source>
</evidence>
<accession>A0A1B8A452</accession>
<feature type="compositionally biased region" description="Low complexity" evidence="1">
    <location>
        <begin position="86"/>
        <end position="97"/>
    </location>
</feature>
<dbReference type="Proteomes" id="UP000091967">
    <property type="component" value="Unassembled WGS sequence"/>
</dbReference>
<reference evidence="2 3" key="1">
    <citation type="submission" date="2016-06" db="EMBL/GenBank/DDBJ databases">
        <title>Living apart together: crosstalk between the core and supernumerary genomes in a fungal plant pathogen.</title>
        <authorList>
            <person name="Vanheule A."/>
            <person name="Audenaert K."/>
            <person name="Warris S."/>
            <person name="Van De Geest H."/>
            <person name="Schijlen E."/>
            <person name="Hofte M."/>
            <person name="De Saeger S."/>
            <person name="Haesaert G."/>
            <person name="Waalwijk C."/>
            <person name="Van Der Lee T."/>
        </authorList>
    </citation>
    <scope>NUCLEOTIDE SEQUENCE [LARGE SCALE GENOMIC DNA]</scope>
    <source>
        <strain evidence="2 3">2516</strain>
    </source>
</reference>
<dbReference type="AlphaFoldDB" id="A0A1B8A452"/>
<evidence type="ECO:0000256" key="1">
    <source>
        <dbReference type="SAM" id="MobiDB-lite"/>
    </source>
</evidence>
<comment type="caution">
    <text evidence="2">The sequence shown here is derived from an EMBL/GenBank/DDBJ whole genome shotgun (WGS) entry which is preliminary data.</text>
</comment>
<sequence length="301" mass="33240">MGRRALTTEQKAEKAARRRDRDREQRLVASQNKQTQNAETDIPSQPVPDRTQADPGIPRMPLYLPFHTLYDLYLRLTIGGDGLQSSQSDLLSMSKQSPSHATRPRRRSPRLGGAPSLTTDKPVIPADEAVWRPDITTQLRSQAQVNSEQIPADTIGVATPYSTNTDYRNAAETDEDEDEDKDEDEETSIAETPYTGIPSQDEPIAAIPVSRPEADCILSPGSQIRNRVQRYRDRKHAARLQQIFQEATESQDLPFTDGFSALRLTDDTEPSLSLPAGILDNEPGSLSVPVPESEPELGDGG</sequence>
<proteinExistence type="predicted"/>
<organism evidence="2 3">
    <name type="scientific">Fusarium poae</name>
    <dbReference type="NCBI Taxonomy" id="36050"/>
    <lineage>
        <taxon>Eukaryota</taxon>
        <taxon>Fungi</taxon>
        <taxon>Dikarya</taxon>
        <taxon>Ascomycota</taxon>
        <taxon>Pezizomycotina</taxon>
        <taxon>Sordariomycetes</taxon>
        <taxon>Hypocreomycetidae</taxon>
        <taxon>Hypocreales</taxon>
        <taxon>Nectriaceae</taxon>
        <taxon>Fusarium</taxon>
    </lineage>
</organism>
<feature type="region of interest" description="Disordered" evidence="1">
    <location>
        <begin position="267"/>
        <end position="301"/>
    </location>
</feature>
<dbReference type="EMBL" id="LYXU01000164">
    <property type="protein sequence ID" value="OBS15253.1"/>
    <property type="molecule type" value="Genomic_DNA"/>
</dbReference>
<keyword evidence="3" id="KW-1185">Reference proteome</keyword>
<feature type="region of interest" description="Disordered" evidence="1">
    <location>
        <begin position="1"/>
        <end position="58"/>
    </location>
</feature>
<feature type="compositionally biased region" description="Acidic residues" evidence="1">
    <location>
        <begin position="172"/>
        <end position="188"/>
    </location>
</feature>
<name>A0A1B8A452_FUSPO</name>
<feature type="compositionally biased region" description="Polar residues" evidence="1">
    <location>
        <begin position="135"/>
        <end position="149"/>
    </location>
</feature>
<feature type="region of interest" description="Disordered" evidence="1">
    <location>
        <begin position="86"/>
        <end position="201"/>
    </location>
</feature>
<gene>
    <name evidence="2" type="ORF">FPOA_13847</name>
</gene>
<protein>
    <submittedName>
        <fullName evidence="2">Uncharacterized protein</fullName>
    </submittedName>
</protein>
<feature type="compositionally biased region" description="Basic and acidic residues" evidence="1">
    <location>
        <begin position="10"/>
        <end position="26"/>
    </location>
</feature>
<feature type="compositionally biased region" description="Polar residues" evidence="1">
    <location>
        <begin position="28"/>
        <end position="43"/>
    </location>
</feature>
<evidence type="ECO:0000313" key="2">
    <source>
        <dbReference type="EMBL" id="OBS15253.1"/>
    </source>
</evidence>